<dbReference type="Proteomes" id="UP000608345">
    <property type="component" value="Unassembled WGS sequence"/>
</dbReference>
<reference evidence="1" key="2">
    <citation type="submission" date="2020-09" db="EMBL/GenBank/DDBJ databases">
        <authorList>
            <person name="Sun Q."/>
            <person name="Kim S."/>
        </authorList>
    </citation>
    <scope>NUCLEOTIDE SEQUENCE</scope>
    <source>
        <strain evidence="1">KCTC 23732</strain>
    </source>
</reference>
<keyword evidence="2" id="KW-1185">Reference proteome</keyword>
<dbReference type="Pfam" id="PF06676">
    <property type="entry name" value="DUF1178"/>
    <property type="match status" value="1"/>
</dbReference>
<comment type="caution">
    <text evidence="1">The sequence shown here is derived from an EMBL/GenBank/DDBJ whole genome shotgun (WGS) entry which is preliminary data.</text>
</comment>
<dbReference type="InterPro" id="IPR009562">
    <property type="entry name" value="DUF1178"/>
</dbReference>
<sequence>MALKVFDLQCEAHHIFEGWFSSHEDYDSQQERGLLTCPICGNNKISKMLSAPHLNVSHLKKQKQPQPISPVPVAEAMASLNDKELAKIQAAVMQQLRAYVKQTEDMGDQFTSEARRIHYGEAEERAIRGNATPAQRQALQEEGIEVLPIPDFLDENQLQ</sequence>
<dbReference type="RefSeq" id="WP_189384145.1">
    <property type="nucleotide sequence ID" value="NZ_BAABFY010000007.1"/>
</dbReference>
<evidence type="ECO:0000313" key="2">
    <source>
        <dbReference type="Proteomes" id="UP000608345"/>
    </source>
</evidence>
<dbReference type="PIRSF" id="PIRSF032131">
    <property type="entry name" value="UCP032131"/>
    <property type="match status" value="1"/>
</dbReference>
<reference evidence="1" key="1">
    <citation type="journal article" date="2014" name="Int. J. Syst. Evol. Microbiol.">
        <title>Complete genome sequence of Corynebacterium casei LMG S-19264T (=DSM 44701T), isolated from a smear-ripened cheese.</title>
        <authorList>
            <consortium name="US DOE Joint Genome Institute (JGI-PGF)"/>
            <person name="Walter F."/>
            <person name="Albersmeier A."/>
            <person name="Kalinowski J."/>
            <person name="Ruckert C."/>
        </authorList>
    </citation>
    <scope>NUCLEOTIDE SEQUENCE</scope>
    <source>
        <strain evidence="1">KCTC 23732</strain>
    </source>
</reference>
<name>A0A918MXB3_9BURK</name>
<proteinExistence type="predicted"/>
<dbReference type="EMBL" id="BMYS01000003">
    <property type="protein sequence ID" value="GGW80305.1"/>
    <property type="molecule type" value="Genomic_DNA"/>
</dbReference>
<evidence type="ECO:0000313" key="1">
    <source>
        <dbReference type="EMBL" id="GGW80305.1"/>
    </source>
</evidence>
<dbReference type="AlphaFoldDB" id="A0A918MXB3"/>
<accession>A0A918MXB3</accession>
<organism evidence="1 2">
    <name type="scientific">Advenella faeciporci</name>
    <dbReference type="NCBI Taxonomy" id="797535"/>
    <lineage>
        <taxon>Bacteria</taxon>
        <taxon>Pseudomonadati</taxon>
        <taxon>Pseudomonadota</taxon>
        <taxon>Betaproteobacteria</taxon>
        <taxon>Burkholderiales</taxon>
        <taxon>Alcaligenaceae</taxon>
    </lineage>
</organism>
<protein>
    <recommendedName>
        <fullName evidence="3">DUF1178 domain-containing protein</fullName>
    </recommendedName>
</protein>
<evidence type="ECO:0008006" key="3">
    <source>
        <dbReference type="Google" id="ProtNLM"/>
    </source>
</evidence>
<gene>
    <name evidence="1" type="ORF">GCM10011450_07730</name>
</gene>